<dbReference type="PANTHER" id="PTHR44051">
    <property type="entry name" value="GLUTATHIONE S-TRANSFERASE-RELATED"/>
    <property type="match status" value="1"/>
</dbReference>
<dbReference type="InterPro" id="IPR004045">
    <property type="entry name" value="Glutathione_S-Trfase_N"/>
</dbReference>
<dbReference type="SFLD" id="SFLDS00019">
    <property type="entry name" value="Glutathione_Transferase_(cytos"/>
    <property type="match status" value="1"/>
</dbReference>
<accession>A0AAQ3RBF2</accession>
<dbReference type="InterPro" id="IPR036282">
    <property type="entry name" value="Glutathione-S-Trfase_C_sf"/>
</dbReference>
<dbReference type="SFLD" id="SFLDG00358">
    <property type="entry name" value="Main_(cytGST)"/>
    <property type="match status" value="1"/>
</dbReference>
<gene>
    <name evidence="4" type="ORF">DOP62_05860</name>
</gene>
<dbReference type="InterPro" id="IPR040079">
    <property type="entry name" value="Glutathione_S-Trfase"/>
</dbReference>
<sequence>MYKIFGDMLSGNCYKIKLLMQFIGISHQWVHVDILASETHTEEFKQMNPNARIPVVELDDGNYLWESNAILNYFAEGTEFLPQEKYERAKVLQWQFFEQYSHEPYIATARYINKYLGLPKEREAEYHAKQTGGHKALAVMEQHLADNRFFLGENASIADISLYAYTHVAHEGGFDLSEYTNIQRWFQDFESIPGYVKMARENAYKSAFKPTALSLSVESEKLLTAGEAKRYAVYASGCGSRLKAVCKYSRSS</sequence>
<dbReference type="SUPFAM" id="SSF52833">
    <property type="entry name" value="Thioredoxin-like"/>
    <property type="match status" value="1"/>
</dbReference>
<dbReference type="PANTHER" id="PTHR44051:SF2">
    <property type="entry name" value="HYPOTHETICAL GLUTATHIONE S-TRANSFERASE LIKE PROTEIN"/>
    <property type="match status" value="1"/>
</dbReference>
<evidence type="ECO:0000259" key="2">
    <source>
        <dbReference type="PROSITE" id="PS50404"/>
    </source>
</evidence>
<dbReference type="CDD" id="cd03056">
    <property type="entry name" value="GST_N_4"/>
    <property type="match status" value="1"/>
</dbReference>
<dbReference type="InterPro" id="IPR036249">
    <property type="entry name" value="Thioredoxin-like_sf"/>
</dbReference>
<evidence type="ECO:0000256" key="1">
    <source>
        <dbReference type="RuleBase" id="RU003494"/>
    </source>
</evidence>
<evidence type="ECO:0000313" key="5">
    <source>
        <dbReference type="Proteomes" id="UP000267249"/>
    </source>
</evidence>
<dbReference type="InterPro" id="IPR010987">
    <property type="entry name" value="Glutathione-S-Trfase_C-like"/>
</dbReference>
<feature type="domain" description="GST N-terminal" evidence="2">
    <location>
        <begin position="1"/>
        <end position="82"/>
    </location>
</feature>
<dbReference type="SFLD" id="SFLDG01151">
    <property type="entry name" value="Main.2:_Nu-like"/>
    <property type="match status" value="1"/>
</dbReference>
<reference evidence="4 5" key="1">
    <citation type="journal article" date="2018" name="Sci. Rep.">
        <title>Genome Features and Biochemical Characteristics of a Robust, Fast Growing and Naturally Transformable Cyanobacterium Synechococcus elongatus PCC 11801 Isolated from India.</title>
        <authorList>
            <person name="Jaiswal D."/>
            <person name="Sengupta A."/>
            <person name="Sohoni S."/>
            <person name="Sengupta S."/>
            <person name="Phadnavis A.G."/>
            <person name="Pakrasi H.B."/>
            <person name="Wangikar P.P."/>
        </authorList>
    </citation>
    <scope>NUCLEOTIDE SEQUENCE [LARGE SCALE GENOMIC DNA]</scope>
    <source>
        <strain evidence="4 5">PCC 11801</strain>
    </source>
</reference>
<dbReference type="SUPFAM" id="SSF47616">
    <property type="entry name" value="GST C-terminal domain-like"/>
    <property type="match status" value="1"/>
</dbReference>
<feature type="domain" description="GST C-terminal" evidence="3">
    <location>
        <begin position="84"/>
        <end position="213"/>
    </location>
</feature>
<evidence type="ECO:0000313" key="4">
    <source>
        <dbReference type="EMBL" id="WVS92391.1"/>
    </source>
</evidence>
<comment type="similarity">
    <text evidence="1">Belongs to the GST superfamily.</text>
</comment>
<dbReference type="Pfam" id="PF02798">
    <property type="entry name" value="GST_N"/>
    <property type="match status" value="1"/>
</dbReference>
<protein>
    <submittedName>
        <fullName evidence="4">Glutathione S-transferase family protein</fullName>
    </submittedName>
</protein>
<dbReference type="Proteomes" id="UP000267249">
    <property type="component" value="Chromosome"/>
</dbReference>
<evidence type="ECO:0000259" key="3">
    <source>
        <dbReference type="PROSITE" id="PS50405"/>
    </source>
</evidence>
<dbReference type="AlphaFoldDB" id="A0AAQ3RBF2"/>
<name>A0AAQ3RBF2_SYNEL</name>
<proteinExistence type="inferred from homology"/>
<dbReference type="PROSITE" id="PS50405">
    <property type="entry name" value="GST_CTER"/>
    <property type="match status" value="1"/>
</dbReference>
<dbReference type="Gene3D" id="3.40.30.10">
    <property type="entry name" value="Glutaredoxin"/>
    <property type="match status" value="1"/>
</dbReference>
<dbReference type="EMBL" id="CP030139">
    <property type="protein sequence ID" value="WVS92391.1"/>
    <property type="molecule type" value="Genomic_DNA"/>
</dbReference>
<dbReference type="Gene3D" id="1.20.1050.10">
    <property type="match status" value="1"/>
</dbReference>
<organism evidence="4 5">
    <name type="scientific">Synechococcus elongatus PCC 11801</name>
    <dbReference type="NCBI Taxonomy" id="2219813"/>
    <lineage>
        <taxon>Bacteria</taxon>
        <taxon>Bacillati</taxon>
        <taxon>Cyanobacteriota</taxon>
        <taxon>Cyanophyceae</taxon>
        <taxon>Synechococcales</taxon>
        <taxon>Synechococcaceae</taxon>
        <taxon>Synechococcus</taxon>
    </lineage>
</organism>
<dbReference type="Pfam" id="PF00043">
    <property type="entry name" value="GST_C"/>
    <property type="match status" value="1"/>
</dbReference>
<dbReference type="PROSITE" id="PS50404">
    <property type="entry name" value="GST_NTER"/>
    <property type="match status" value="1"/>
</dbReference>
<dbReference type="InterPro" id="IPR004046">
    <property type="entry name" value="GST_C"/>
</dbReference>
<dbReference type="RefSeq" id="WP_261790042.1">
    <property type="nucleotide sequence ID" value="NZ_CP030139.2"/>
</dbReference>